<reference evidence="1 2" key="1">
    <citation type="journal article" date="2011" name="J. Bacteriol.">
        <title>Complete genome sequence of seawater bacterium Glaciecola nitratireducens FR1064T.</title>
        <authorList>
            <person name="Bian F."/>
            <person name="Qin Q.L."/>
            <person name="Xie B.B."/>
            <person name="Shu Y.L."/>
            <person name="Zhang X.Y."/>
            <person name="Yu Y."/>
            <person name="Chen B."/>
            <person name="Chen X.L."/>
            <person name="Zhou B.C."/>
            <person name="Zhang Y.Z."/>
        </authorList>
    </citation>
    <scope>NUCLEOTIDE SEQUENCE [LARGE SCALE GENOMIC DNA]</scope>
    <source>
        <strain evidence="2">JCM 12485 / KCTC 12276 / FR1064</strain>
    </source>
</reference>
<dbReference type="HOGENOM" id="CLU_3168569_0_0_6"/>
<protein>
    <submittedName>
        <fullName evidence="1">Uncharacterized protein</fullName>
    </submittedName>
</protein>
<dbReference type="KEGG" id="gni:GNIT_0316"/>
<evidence type="ECO:0000313" key="1">
    <source>
        <dbReference type="EMBL" id="AEP28470.1"/>
    </source>
</evidence>
<organism evidence="1 2">
    <name type="scientific">Glaciecola nitratireducens (strain JCM 12485 / KCTC 12276 / FR1064)</name>
    <dbReference type="NCBI Taxonomy" id="1085623"/>
    <lineage>
        <taxon>Bacteria</taxon>
        <taxon>Pseudomonadati</taxon>
        <taxon>Pseudomonadota</taxon>
        <taxon>Gammaproteobacteria</taxon>
        <taxon>Alteromonadales</taxon>
        <taxon>Alteromonadaceae</taxon>
        <taxon>Brumicola</taxon>
    </lineage>
</organism>
<evidence type="ECO:0000313" key="2">
    <source>
        <dbReference type="Proteomes" id="UP000009282"/>
    </source>
</evidence>
<keyword evidence="2" id="KW-1185">Reference proteome</keyword>
<dbReference type="EMBL" id="CP003060">
    <property type="protein sequence ID" value="AEP28470.1"/>
    <property type="molecule type" value="Genomic_DNA"/>
</dbReference>
<name>G4QFC6_GLANF</name>
<proteinExistence type="predicted"/>
<dbReference type="Proteomes" id="UP000009282">
    <property type="component" value="Chromosome"/>
</dbReference>
<sequence>MRIYFLRFIFISFFDNKRQWALLHTYATTRSQFEHFPVTIVTQAIQG</sequence>
<dbReference type="STRING" id="1085623.GNIT_0316"/>
<dbReference type="AlphaFoldDB" id="G4QFC6"/>
<accession>G4QFC6</accession>
<gene>
    <name evidence="1" type="ordered locus">GNIT_0316</name>
</gene>